<dbReference type="SUPFAM" id="SSF48264">
    <property type="entry name" value="Cytochrome P450"/>
    <property type="match status" value="1"/>
</dbReference>
<dbReference type="InterPro" id="IPR036396">
    <property type="entry name" value="Cyt_P450_sf"/>
</dbReference>
<keyword evidence="5 7" id="KW-0408">Iron</keyword>
<proteinExistence type="inferred from homology"/>
<reference evidence="8" key="2">
    <citation type="journal article" date="2021" name="Genome Biol. Evol.">
        <title>Developing a high-quality reference genome for a parasitic bivalve with doubly uniparental inheritance (Bivalvia: Unionida).</title>
        <authorList>
            <person name="Smith C.H."/>
        </authorList>
    </citation>
    <scope>NUCLEOTIDE SEQUENCE</scope>
    <source>
        <strain evidence="8">CHS0354</strain>
        <tissue evidence="8">Mantle</tissue>
    </source>
</reference>
<dbReference type="GO" id="GO:0005506">
    <property type="term" value="F:iron ion binding"/>
    <property type="evidence" value="ECO:0007669"/>
    <property type="project" value="InterPro"/>
</dbReference>
<comment type="similarity">
    <text evidence="1">Belongs to the cytochrome P450 family.</text>
</comment>
<evidence type="ECO:0000256" key="5">
    <source>
        <dbReference type="ARBA" id="ARBA00023004"/>
    </source>
</evidence>
<dbReference type="GO" id="GO:0016705">
    <property type="term" value="F:oxidoreductase activity, acting on paired donors, with incorporation or reduction of molecular oxygen"/>
    <property type="evidence" value="ECO:0007669"/>
    <property type="project" value="InterPro"/>
</dbReference>
<dbReference type="PANTHER" id="PTHR24289">
    <property type="entry name" value="STEROID 17-ALPHA-HYDROXYLASE/17,20 LYASE"/>
    <property type="match status" value="1"/>
</dbReference>
<keyword evidence="6" id="KW-0503">Monooxygenase</keyword>
<keyword evidence="3 7" id="KW-0479">Metal-binding</keyword>
<organism evidence="8 9">
    <name type="scientific">Potamilus streckersoni</name>
    <dbReference type="NCBI Taxonomy" id="2493646"/>
    <lineage>
        <taxon>Eukaryota</taxon>
        <taxon>Metazoa</taxon>
        <taxon>Spiralia</taxon>
        <taxon>Lophotrochozoa</taxon>
        <taxon>Mollusca</taxon>
        <taxon>Bivalvia</taxon>
        <taxon>Autobranchia</taxon>
        <taxon>Heteroconchia</taxon>
        <taxon>Palaeoheterodonta</taxon>
        <taxon>Unionida</taxon>
        <taxon>Unionoidea</taxon>
        <taxon>Unionidae</taxon>
        <taxon>Ambleminae</taxon>
        <taxon>Lampsilini</taxon>
        <taxon>Potamilus</taxon>
    </lineage>
</organism>
<dbReference type="Gene3D" id="1.10.630.10">
    <property type="entry name" value="Cytochrome P450"/>
    <property type="match status" value="1"/>
</dbReference>
<evidence type="ECO:0008006" key="10">
    <source>
        <dbReference type="Google" id="ProtNLM"/>
    </source>
</evidence>
<dbReference type="PRINTS" id="PR00385">
    <property type="entry name" value="P450"/>
</dbReference>
<evidence type="ECO:0000313" key="9">
    <source>
        <dbReference type="Proteomes" id="UP001195483"/>
    </source>
</evidence>
<comment type="cofactor">
    <cofactor evidence="7">
        <name>heme</name>
        <dbReference type="ChEBI" id="CHEBI:30413"/>
    </cofactor>
</comment>
<evidence type="ECO:0000256" key="3">
    <source>
        <dbReference type="ARBA" id="ARBA00022723"/>
    </source>
</evidence>
<keyword evidence="2 7" id="KW-0349">Heme</keyword>
<dbReference type="AlphaFoldDB" id="A0AAE0SZZ7"/>
<dbReference type="PANTHER" id="PTHR24289:SF1">
    <property type="entry name" value="STEROID 17-ALPHA-HYDROXYLASE_17,20 LYASE"/>
    <property type="match status" value="1"/>
</dbReference>
<dbReference type="InterPro" id="IPR001128">
    <property type="entry name" value="Cyt_P450"/>
</dbReference>
<keyword evidence="9" id="KW-1185">Reference proteome</keyword>
<name>A0AAE0SZZ7_9BIVA</name>
<sequence length="517" mass="59070">MQNPNGSGKEEENNKMAKCPLAATARRVYTLSSVSLTPARLPPGPRDIPIIGQAISLNPDKAHLQFTEWRKLYGDLFIFRLLGKNCVVLNHPEIVRNLFSRQEFLEVTNDRPGGFMAKYVLNDSQDVLFRQYDDRQKCLKESAVNFIENHTAKDETFYEQVSVEIQQFTAGLRTHMHKDIDLMEFIDPSVSKQVALMLCGKLLSDTDPAMKSFLGFEQAANELGKVKNQMALSACPFLRHAPGKLGGTFRKLAENRDKLLKFFITDTRDMTDKFRCKGLVDALMERALKEKQTRDDWLSETFIHGVVMDMTPAAVKPIQGSLSVLLLLLVNYPHIQQKIRAEVISVVGKERQPKLTDLPNMPYTHACLQELMRYHTPLPLSARHHNRIEIEFDGFIIPKNTDIYTNLWGIHHDQRFWKEPECFKPERFLSEKGKLLPDDHPLRRNYIPYGVGPRACAGKTFGRNSLFLYLTNIVQNFLLLPSSSEEVPVCDVNYFQPGVVTRAPSFKVRLTDASKME</sequence>
<evidence type="ECO:0000313" key="8">
    <source>
        <dbReference type="EMBL" id="KAK3601272.1"/>
    </source>
</evidence>
<gene>
    <name evidence="8" type="ORF">CHS0354_040452</name>
</gene>
<evidence type="ECO:0000256" key="2">
    <source>
        <dbReference type="ARBA" id="ARBA00022617"/>
    </source>
</evidence>
<reference evidence="8" key="3">
    <citation type="submission" date="2023-05" db="EMBL/GenBank/DDBJ databases">
        <authorList>
            <person name="Smith C.H."/>
        </authorList>
    </citation>
    <scope>NUCLEOTIDE SEQUENCE</scope>
    <source>
        <strain evidence="8">CHS0354</strain>
        <tissue evidence="8">Mantle</tissue>
    </source>
</reference>
<evidence type="ECO:0000256" key="4">
    <source>
        <dbReference type="ARBA" id="ARBA00023002"/>
    </source>
</evidence>
<dbReference type="Proteomes" id="UP001195483">
    <property type="component" value="Unassembled WGS sequence"/>
</dbReference>
<dbReference type="PRINTS" id="PR00463">
    <property type="entry name" value="EP450I"/>
</dbReference>
<evidence type="ECO:0000256" key="6">
    <source>
        <dbReference type="ARBA" id="ARBA00023033"/>
    </source>
</evidence>
<dbReference type="EMBL" id="JAEAOA010002336">
    <property type="protein sequence ID" value="KAK3601272.1"/>
    <property type="molecule type" value="Genomic_DNA"/>
</dbReference>
<accession>A0AAE0SZZ7</accession>
<evidence type="ECO:0000256" key="7">
    <source>
        <dbReference type="PIRSR" id="PIRSR602401-1"/>
    </source>
</evidence>
<comment type="caution">
    <text evidence="8">The sequence shown here is derived from an EMBL/GenBank/DDBJ whole genome shotgun (WGS) entry which is preliminary data.</text>
</comment>
<dbReference type="InterPro" id="IPR002401">
    <property type="entry name" value="Cyt_P450_E_grp-I"/>
</dbReference>
<protein>
    <recommendedName>
        <fullName evidence="10">Cytochrome P450</fullName>
    </recommendedName>
</protein>
<feature type="binding site" description="axial binding residue" evidence="7">
    <location>
        <position position="456"/>
    </location>
    <ligand>
        <name>heme</name>
        <dbReference type="ChEBI" id="CHEBI:30413"/>
    </ligand>
    <ligandPart>
        <name>Fe</name>
        <dbReference type="ChEBI" id="CHEBI:18248"/>
    </ligandPart>
</feature>
<reference evidence="8" key="1">
    <citation type="journal article" date="2021" name="Genome Biol. Evol.">
        <title>A High-Quality Reference Genome for a Parasitic Bivalve with Doubly Uniparental Inheritance (Bivalvia: Unionida).</title>
        <authorList>
            <person name="Smith C.H."/>
        </authorList>
    </citation>
    <scope>NUCLEOTIDE SEQUENCE</scope>
    <source>
        <strain evidence="8">CHS0354</strain>
    </source>
</reference>
<evidence type="ECO:0000256" key="1">
    <source>
        <dbReference type="ARBA" id="ARBA00010617"/>
    </source>
</evidence>
<dbReference type="Pfam" id="PF00067">
    <property type="entry name" value="p450"/>
    <property type="match status" value="1"/>
</dbReference>
<dbReference type="GO" id="GO:0004497">
    <property type="term" value="F:monooxygenase activity"/>
    <property type="evidence" value="ECO:0007669"/>
    <property type="project" value="UniProtKB-KW"/>
</dbReference>
<keyword evidence="4" id="KW-0560">Oxidoreductase</keyword>
<dbReference type="GO" id="GO:0020037">
    <property type="term" value="F:heme binding"/>
    <property type="evidence" value="ECO:0007669"/>
    <property type="project" value="InterPro"/>
</dbReference>